<dbReference type="EMBL" id="JAFMPY010000020">
    <property type="protein sequence ID" value="MBO0905293.1"/>
    <property type="molecule type" value="Genomic_DNA"/>
</dbReference>
<protein>
    <recommendedName>
        <fullName evidence="3">Transcriptional regulator</fullName>
    </recommendedName>
</protein>
<reference evidence="1 2" key="1">
    <citation type="submission" date="2021-03" db="EMBL/GenBank/DDBJ databases">
        <title>Whole genome sequence of Jiella sp. MQZ13P-4.</title>
        <authorList>
            <person name="Tuo L."/>
        </authorList>
    </citation>
    <scope>NUCLEOTIDE SEQUENCE [LARGE SCALE GENOMIC DNA]</scope>
    <source>
        <strain evidence="1 2">MQZ13P-4</strain>
    </source>
</reference>
<organism evidence="1 2">
    <name type="scientific">Jiella sonneratiae</name>
    <dbReference type="NCBI Taxonomy" id="2816856"/>
    <lineage>
        <taxon>Bacteria</taxon>
        <taxon>Pseudomonadati</taxon>
        <taxon>Pseudomonadota</taxon>
        <taxon>Alphaproteobacteria</taxon>
        <taxon>Hyphomicrobiales</taxon>
        <taxon>Aurantimonadaceae</taxon>
        <taxon>Jiella</taxon>
    </lineage>
</organism>
<dbReference type="RefSeq" id="WP_207351936.1">
    <property type="nucleotide sequence ID" value="NZ_JAFMPY010000020.1"/>
</dbReference>
<evidence type="ECO:0008006" key="3">
    <source>
        <dbReference type="Google" id="ProtNLM"/>
    </source>
</evidence>
<accession>A0ABS3J6K4</accession>
<evidence type="ECO:0000313" key="1">
    <source>
        <dbReference type="EMBL" id="MBO0905293.1"/>
    </source>
</evidence>
<comment type="caution">
    <text evidence="1">The sequence shown here is derived from an EMBL/GenBank/DDBJ whole genome shotgun (WGS) entry which is preliminary data.</text>
</comment>
<evidence type="ECO:0000313" key="2">
    <source>
        <dbReference type="Proteomes" id="UP000664288"/>
    </source>
</evidence>
<sequence>MTTKDTLKFRSKRERESEIDLVRNYRDIAIPAIAAASSATRKNNTATREAAARQTVTLVAAE</sequence>
<proteinExistence type="predicted"/>
<gene>
    <name evidence="1" type="ORF">J1C47_16740</name>
</gene>
<dbReference type="Proteomes" id="UP000664288">
    <property type="component" value="Unassembled WGS sequence"/>
</dbReference>
<keyword evidence="2" id="KW-1185">Reference proteome</keyword>
<name>A0ABS3J6K4_9HYPH</name>